<sequence length="88" mass="9744">MVIAFFIFSFESIFCIIDNINFSLQGELMSNIDAKAVAQRIDTVLDILVAGDYHSAIRNLEILKSELLAENGADNAPESTQPKAPWEV</sequence>
<proteinExistence type="inferred from homology"/>
<evidence type="ECO:0000256" key="1">
    <source>
        <dbReference type="ARBA" id="ARBA00008701"/>
    </source>
</evidence>
<comment type="similarity">
    <text evidence="1 2">Belongs to the UPF0509 family.</text>
</comment>
<protein>
    <recommendedName>
        <fullName evidence="2">UPF0509 protein</fullName>
    </recommendedName>
</protein>
<name>A0A0U3TZR9_ENTCL</name>
<reference evidence="3" key="1">
    <citation type="journal article" date="2015" name="J. Clin. Microbiol.">
        <title>Co-Production of KPC-18 and VIM-1 Carbapenemases by Enterobacter cloacae: Implications for Newer beta-Lactam-beta-Lactamase Inhibitor Combinations.</title>
        <authorList>
            <person name="Thomson G.K."/>
            <person name="Snyder J.W."/>
            <person name="McElheny C.L."/>
            <person name="Thomson K.S."/>
            <person name="Doi Y."/>
        </authorList>
    </citation>
    <scope>NUCLEOTIDE SEQUENCE</scope>
    <source>
        <strain evidence="3">G6809</strain>
    </source>
</reference>
<evidence type="ECO:0000256" key="2">
    <source>
        <dbReference type="HAMAP-Rule" id="MF_01641"/>
    </source>
</evidence>
<dbReference type="NCBIfam" id="NF010179">
    <property type="entry name" value="PRK13658.1"/>
    <property type="match status" value="1"/>
</dbReference>
<dbReference type="AlphaFoldDB" id="A0A0U3TZR9"/>
<evidence type="ECO:0000313" key="3">
    <source>
        <dbReference type="EMBL" id="ALV83385.1"/>
    </source>
</evidence>
<organism evidence="3">
    <name type="scientific">Enterobacter cloacae</name>
    <dbReference type="NCBI Taxonomy" id="550"/>
    <lineage>
        <taxon>Bacteria</taxon>
        <taxon>Pseudomonadati</taxon>
        <taxon>Pseudomonadota</taxon>
        <taxon>Gammaproteobacteria</taxon>
        <taxon>Enterobacterales</taxon>
        <taxon>Enterobacteriaceae</taxon>
        <taxon>Enterobacter</taxon>
        <taxon>Enterobacter cloacae complex</taxon>
    </lineage>
</organism>
<dbReference type="EMBL" id="KT884517">
    <property type="protein sequence ID" value="ALV83385.1"/>
    <property type="molecule type" value="Genomic_DNA"/>
</dbReference>
<dbReference type="Pfam" id="PF23675">
    <property type="entry name" value="YciZ"/>
    <property type="match status" value="1"/>
</dbReference>
<accession>A0A0U3TZR9</accession>
<dbReference type="HAMAP" id="MF_01641">
    <property type="entry name" value="UPF0509"/>
    <property type="match status" value="1"/>
</dbReference>
<dbReference type="InterPro" id="IPR020887">
    <property type="entry name" value="UPF0509"/>
</dbReference>